<dbReference type="AlphaFoldDB" id="A0A2R6W4W3"/>
<feature type="compositionally biased region" description="Basic and acidic residues" evidence="6">
    <location>
        <begin position="147"/>
        <end position="156"/>
    </location>
</feature>
<dbReference type="PANTHER" id="PTHR48068:SF4">
    <property type="entry name" value="TATA-BOX BINDING PROTEIN ASSOCIATED FACTOR 9"/>
    <property type="match status" value="1"/>
</dbReference>
<evidence type="ECO:0000256" key="5">
    <source>
        <dbReference type="ARBA" id="ARBA00023242"/>
    </source>
</evidence>
<dbReference type="InterPro" id="IPR051431">
    <property type="entry name" value="TFIID_subunit_9"/>
</dbReference>
<evidence type="ECO:0000313" key="8">
    <source>
        <dbReference type="Proteomes" id="UP000244005"/>
    </source>
</evidence>
<keyword evidence="8" id="KW-1185">Reference proteome</keyword>
<dbReference type="InterPro" id="IPR003162">
    <property type="entry name" value="TFIID-31"/>
</dbReference>
<dbReference type="Proteomes" id="UP000244005">
    <property type="component" value="Unassembled WGS sequence"/>
</dbReference>
<sequence>MSTTVEEEEPKDAKHVKSILGLMGVQKYEPRVVNQFMDLWYRYVVDVLGDAQMYSEHAGKQAIDCEDVKLAIQSRVNFSFTQPPSRETLLELAKLRNSTPLPKIIGGPGVALPPEQDVLIAPTYQLDIPTRSFPFMDDDMDVDDEEGSKPDSDKEMTGSQPTHIQKSDQDGRKVSFSIGAKRPRS</sequence>
<dbReference type="Gramene" id="Mp6g09410.1">
    <property type="protein sequence ID" value="Mp6g09410.1.cds"/>
    <property type="gene ID" value="Mp6g09410"/>
</dbReference>
<accession>A0A2R6W4W3</accession>
<dbReference type="EMBL" id="KZ772822">
    <property type="protein sequence ID" value="PTQ28899.1"/>
    <property type="molecule type" value="Genomic_DNA"/>
</dbReference>
<dbReference type="SUPFAM" id="SSF47113">
    <property type="entry name" value="Histone-fold"/>
    <property type="match status" value="1"/>
</dbReference>
<dbReference type="Pfam" id="PF02291">
    <property type="entry name" value="TFIID-31kDa"/>
    <property type="match status" value="1"/>
</dbReference>
<dbReference type="InterPro" id="IPR009072">
    <property type="entry name" value="Histone-fold"/>
</dbReference>
<gene>
    <name evidence="7" type="ORF">MARPO_0152s0015</name>
</gene>
<evidence type="ECO:0000256" key="1">
    <source>
        <dbReference type="ARBA" id="ARBA00004123"/>
    </source>
</evidence>
<dbReference type="OMA" id="PHDAQVM"/>
<comment type="subcellular location">
    <subcellularLocation>
        <location evidence="1">Nucleus</location>
    </subcellularLocation>
</comment>
<reference evidence="8" key="1">
    <citation type="journal article" date="2017" name="Cell">
        <title>Insights into land plant evolution garnered from the Marchantia polymorpha genome.</title>
        <authorList>
            <person name="Bowman J.L."/>
            <person name="Kohchi T."/>
            <person name="Yamato K.T."/>
            <person name="Jenkins J."/>
            <person name="Shu S."/>
            <person name="Ishizaki K."/>
            <person name="Yamaoka S."/>
            <person name="Nishihama R."/>
            <person name="Nakamura Y."/>
            <person name="Berger F."/>
            <person name="Adam C."/>
            <person name="Aki S.S."/>
            <person name="Althoff F."/>
            <person name="Araki T."/>
            <person name="Arteaga-Vazquez M.A."/>
            <person name="Balasubrmanian S."/>
            <person name="Barry K."/>
            <person name="Bauer D."/>
            <person name="Boehm C.R."/>
            <person name="Briginshaw L."/>
            <person name="Caballero-Perez J."/>
            <person name="Catarino B."/>
            <person name="Chen F."/>
            <person name="Chiyoda S."/>
            <person name="Chovatia M."/>
            <person name="Davies K.M."/>
            <person name="Delmans M."/>
            <person name="Demura T."/>
            <person name="Dierschke T."/>
            <person name="Dolan L."/>
            <person name="Dorantes-Acosta A.E."/>
            <person name="Eklund D.M."/>
            <person name="Florent S.N."/>
            <person name="Flores-Sandoval E."/>
            <person name="Fujiyama A."/>
            <person name="Fukuzawa H."/>
            <person name="Galik B."/>
            <person name="Grimanelli D."/>
            <person name="Grimwood J."/>
            <person name="Grossniklaus U."/>
            <person name="Hamada T."/>
            <person name="Haseloff J."/>
            <person name="Hetherington A.J."/>
            <person name="Higo A."/>
            <person name="Hirakawa Y."/>
            <person name="Hundley H.N."/>
            <person name="Ikeda Y."/>
            <person name="Inoue K."/>
            <person name="Inoue S.I."/>
            <person name="Ishida S."/>
            <person name="Jia Q."/>
            <person name="Kakita M."/>
            <person name="Kanazawa T."/>
            <person name="Kawai Y."/>
            <person name="Kawashima T."/>
            <person name="Kennedy M."/>
            <person name="Kinose K."/>
            <person name="Kinoshita T."/>
            <person name="Kohara Y."/>
            <person name="Koide E."/>
            <person name="Komatsu K."/>
            <person name="Kopischke S."/>
            <person name="Kubo M."/>
            <person name="Kyozuka J."/>
            <person name="Lagercrantz U."/>
            <person name="Lin S.S."/>
            <person name="Lindquist E."/>
            <person name="Lipzen A.M."/>
            <person name="Lu C.W."/>
            <person name="De Luna E."/>
            <person name="Martienssen R.A."/>
            <person name="Minamino N."/>
            <person name="Mizutani M."/>
            <person name="Mizutani M."/>
            <person name="Mochizuki N."/>
            <person name="Monte I."/>
            <person name="Mosher R."/>
            <person name="Nagasaki H."/>
            <person name="Nakagami H."/>
            <person name="Naramoto S."/>
            <person name="Nishitani K."/>
            <person name="Ohtani M."/>
            <person name="Okamoto T."/>
            <person name="Okumura M."/>
            <person name="Phillips J."/>
            <person name="Pollak B."/>
            <person name="Reinders A."/>
            <person name="Rovekamp M."/>
            <person name="Sano R."/>
            <person name="Sawa S."/>
            <person name="Schmid M.W."/>
            <person name="Shirakawa M."/>
            <person name="Solano R."/>
            <person name="Spunde A."/>
            <person name="Suetsugu N."/>
            <person name="Sugano S."/>
            <person name="Sugiyama A."/>
            <person name="Sun R."/>
            <person name="Suzuki Y."/>
            <person name="Takenaka M."/>
            <person name="Takezawa D."/>
            <person name="Tomogane H."/>
            <person name="Tsuzuki M."/>
            <person name="Ueda T."/>
            <person name="Umeda M."/>
            <person name="Ward J.M."/>
            <person name="Watanabe Y."/>
            <person name="Yazaki K."/>
            <person name="Yokoyama R."/>
            <person name="Yoshitake Y."/>
            <person name="Yotsui I."/>
            <person name="Zachgo S."/>
            <person name="Schmutz J."/>
        </authorList>
    </citation>
    <scope>NUCLEOTIDE SEQUENCE [LARGE SCALE GENOMIC DNA]</scope>
    <source>
        <strain evidence="8">Tak-1</strain>
    </source>
</reference>
<dbReference type="GO" id="GO:0046982">
    <property type="term" value="F:protein heterodimerization activity"/>
    <property type="evidence" value="ECO:0007669"/>
    <property type="project" value="InterPro"/>
</dbReference>
<organism evidence="7 8">
    <name type="scientific">Marchantia polymorpha</name>
    <name type="common">Common liverwort</name>
    <name type="synonym">Marchantia aquatica</name>
    <dbReference type="NCBI Taxonomy" id="3197"/>
    <lineage>
        <taxon>Eukaryota</taxon>
        <taxon>Viridiplantae</taxon>
        <taxon>Streptophyta</taxon>
        <taxon>Embryophyta</taxon>
        <taxon>Marchantiophyta</taxon>
        <taxon>Marchantiopsida</taxon>
        <taxon>Marchantiidae</taxon>
        <taxon>Marchantiales</taxon>
        <taxon>Marchantiaceae</taxon>
        <taxon>Marchantia</taxon>
    </lineage>
</organism>
<proteinExistence type="inferred from homology"/>
<dbReference type="GO" id="GO:0005669">
    <property type="term" value="C:transcription factor TFIID complex"/>
    <property type="evidence" value="ECO:0000318"/>
    <property type="project" value="GO_Central"/>
</dbReference>
<dbReference type="FunFam" id="1.10.20.10:FF:000018">
    <property type="entry name" value="Transcription initiation factor TFIID subunit 9"/>
    <property type="match status" value="1"/>
</dbReference>
<dbReference type="GO" id="GO:0003713">
    <property type="term" value="F:transcription coactivator activity"/>
    <property type="evidence" value="ECO:0000318"/>
    <property type="project" value="GO_Central"/>
</dbReference>
<evidence type="ECO:0000256" key="2">
    <source>
        <dbReference type="ARBA" id="ARBA00007646"/>
    </source>
</evidence>
<dbReference type="Gene3D" id="1.10.20.10">
    <property type="entry name" value="Histone, subunit A"/>
    <property type="match status" value="1"/>
</dbReference>
<evidence type="ECO:0000256" key="3">
    <source>
        <dbReference type="ARBA" id="ARBA00023015"/>
    </source>
</evidence>
<feature type="compositionally biased region" description="Acidic residues" evidence="6">
    <location>
        <begin position="136"/>
        <end position="146"/>
    </location>
</feature>
<protein>
    <recommendedName>
        <fullName evidence="9">Transcription initiation factor TFIID subunit 9</fullName>
    </recommendedName>
</protein>
<keyword evidence="5" id="KW-0539">Nucleus</keyword>
<dbReference type="CDD" id="cd07979">
    <property type="entry name" value="HFD_TAF9"/>
    <property type="match status" value="1"/>
</dbReference>
<keyword evidence="3" id="KW-0805">Transcription regulation</keyword>
<dbReference type="OrthoDB" id="341924at2759"/>
<dbReference type="GO" id="GO:0051123">
    <property type="term" value="P:RNA polymerase II preinitiation complex assembly"/>
    <property type="evidence" value="ECO:0000318"/>
    <property type="project" value="GO_Central"/>
</dbReference>
<name>A0A2R6W4W3_MARPO</name>
<evidence type="ECO:0000313" key="7">
    <source>
        <dbReference type="EMBL" id="PTQ28899.1"/>
    </source>
</evidence>
<evidence type="ECO:0000256" key="6">
    <source>
        <dbReference type="SAM" id="MobiDB-lite"/>
    </source>
</evidence>
<keyword evidence="4" id="KW-0804">Transcription</keyword>
<comment type="similarity">
    <text evidence="2">Belongs to the TAF9 family.</text>
</comment>
<feature type="region of interest" description="Disordered" evidence="6">
    <location>
        <begin position="132"/>
        <end position="185"/>
    </location>
</feature>
<evidence type="ECO:0008006" key="9">
    <source>
        <dbReference type="Google" id="ProtNLM"/>
    </source>
</evidence>
<dbReference type="GO" id="GO:0000124">
    <property type="term" value="C:SAGA complex"/>
    <property type="evidence" value="ECO:0000318"/>
    <property type="project" value="GO_Central"/>
</dbReference>
<evidence type="ECO:0000256" key="4">
    <source>
        <dbReference type="ARBA" id="ARBA00023163"/>
    </source>
</evidence>
<dbReference type="PANTHER" id="PTHR48068">
    <property type="entry name" value="TAF9 RNA POLYMERASE II, TATA BOX-BINDING PROTEIN (TBP)-ASSOCIATED FACTOR"/>
    <property type="match status" value="1"/>
</dbReference>